<comment type="caution">
    <text evidence="1">The sequence shown here is derived from an EMBL/GenBank/DDBJ whole genome shotgun (WGS) entry which is preliminary data.</text>
</comment>
<dbReference type="EMBL" id="CM047749">
    <property type="protein sequence ID" value="KAJ0010349.1"/>
    <property type="molecule type" value="Genomic_DNA"/>
</dbReference>
<proteinExistence type="predicted"/>
<dbReference type="Proteomes" id="UP001163603">
    <property type="component" value="Chromosome 14"/>
</dbReference>
<accession>A0ACC0X7B8</accession>
<sequence>MEGSPRPELFRKPPSWFFVPKSPTTISSKATKCSPISMHVFGGLSKLCSY</sequence>
<protein>
    <submittedName>
        <fullName evidence="1">Uncharacterized protein</fullName>
    </submittedName>
</protein>
<name>A0ACC0X7B8_9ROSI</name>
<evidence type="ECO:0000313" key="2">
    <source>
        <dbReference type="Proteomes" id="UP001163603"/>
    </source>
</evidence>
<organism evidence="1 2">
    <name type="scientific">Pistacia integerrima</name>
    <dbReference type="NCBI Taxonomy" id="434235"/>
    <lineage>
        <taxon>Eukaryota</taxon>
        <taxon>Viridiplantae</taxon>
        <taxon>Streptophyta</taxon>
        <taxon>Embryophyta</taxon>
        <taxon>Tracheophyta</taxon>
        <taxon>Spermatophyta</taxon>
        <taxon>Magnoliopsida</taxon>
        <taxon>eudicotyledons</taxon>
        <taxon>Gunneridae</taxon>
        <taxon>Pentapetalae</taxon>
        <taxon>rosids</taxon>
        <taxon>malvids</taxon>
        <taxon>Sapindales</taxon>
        <taxon>Anacardiaceae</taxon>
        <taxon>Pistacia</taxon>
    </lineage>
</organism>
<reference evidence="2" key="1">
    <citation type="journal article" date="2023" name="G3 (Bethesda)">
        <title>Genome assembly and association tests identify interacting loci associated with vigor, precocity, and sex in interspecific pistachio rootstocks.</title>
        <authorList>
            <person name="Palmer W."/>
            <person name="Jacygrad E."/>
            <person name="Sagayaradj S."/>
            <person name="Cavanaugh K."/>
            <person name="Han R."/>
            <person name="Bertier L."/>
            <person name="Beede B."/>
            <person name="Kafkas S."/>
            <person name="Golino D."/>
            <person name="Preece J."/>
            <person name="Michelmore R."/>
        </authorList>
    </citation>
    <scope>NUCLEOTIDE SEQUENCE [LARGE SCALE GENOMIC DNA]</scope>
</reference>
<gene>
    <name evidence="1" type="ORF">Pint_34258</name>
</gene>
<keyword evidence="2" id="KW-1185">Reference proteome</keyword>
<evidence type="ECO:0000313" key="1">
    <source>
        <dbReference type="EMBL" id="KAJ0010349.1"/>
    </source>
</evidence>